<accession>A0A0P4R5Z5</accession>
<organism evidence="1 2">
    <name type="scientific">Streptomyces lydicamycinicus</name>
    <dbReference type="NCBI Taxonomy" id="1546107"/>
    <lineage>
        <taxon>Bacteria</taxon>
        <taxon>Bacillati</taxon>
        <taxon>Actinomycetota</taxon>
        <taxon>Actinomycetes</taxon>
        <taxon>Kitasatosporales</taxon>
        <taxon>Streptomycetaceae</taxon>
        <taxon>Streptomyces</taxon>
    </lineage>
</organism>
<dbReference type="Proteomes" id="UP000048965">
    <property type="component" value="Unassembled WGS sequence"/>
</dbReference>
<dbReference type="OrthoDB" id="6681382at2"/>
<dbReference type="Pfam" id="PF10014">
    <property type="entry name" value="2OG-Fe_Oxy_2"/>
    <property type="match status" value="1"/>
</dbReference>
<reference evidence="2" key="1">
    <citation type="submission" date="2014-09" db="EMBL/GenBank/DDBJ databases">
        <title>Whole genome shotgun sequence of Streptomyces sp. NBRC 110027.</title>
        <authorList>
            <person name="Komaki H."/>
            <person name="Ichikawa N."/>
            <person name="Katano-Makiyama Y."/>
            <person name="Hosoyama A."/>
            <person name="Hashimoto M."/>
            <person name="Uohara A."/>
            <person name="Kitahashi Y."/>
            <person name="Ohji S."/>
            <person name="Kimura A."/>
            <person name="Yamazoe A."/>
            <person name="Igarashi Y."/>
            <person name="Fujita N."/>
        </authorList>
    </citation>
    <scope>NUCLEOTIDE SEQUENCE [LARGE SCALE GENOMIC DNA]</scope>
    <source>
        <strain evidence="2">NBRC 110027</strain>
    </source>
</reference>
<reference evidence="1 2" key="2">
    <citation type="journal article" date="2015" name="Stand. Genomic Sci.">
        <title>Draft genome sequence of marine-derived Streptomyces sp. TP-A0598, a producer of anti-MRSA antibiotic lydicamycins.</title>
        <authorList>
            <person name="Komaki H."/>
            <person name="Ichikawa N."/>
            <person name="Hosoyama A."/>
            <person name="Fujita N."/>
            <person name="Igarashi Y."/>
        </authorList>
    </citation>
    <scope>NUCLEOTIDE SEQUENCE [LARGE SCALE GENOMIC DNA]</scope>
    <source>
        <strain evidence="1 2">NBRC 110027</strain>
    </source>
</reference>
<proteinExistence type="predicted"/>
<sequence length="256" mass="27782">MDESTERFWGPAETTAFQECPPAVAAARESLASTGVHLMPAATVRAHFGSGEEEWARFASHWEDLSQDRYAAERGTCRLRRYGQFSLTPATGEMAQLPDTPFMQPDRSNPLYVDVDRHFEPLTDAFVADPLLRSVVSLLGHVAGALDSGACWIAKVHPFRVLATVDDEGQPTPEGRHRDGVTLVSSLLVGRNNATGGRSTVFAPDGPELLATTLDEPASLLLSDDRHTLHGVSPIRPLDPSRPAHRDVLVTTLTPA</sequence>
<name>A0A0P4R5Z5_9ACTN</name>
<keyword evidence="2" id="KW-1185">Reference proteome</keyword>
<dbReference type="InterPro" id="IPR018724">
    <property type="entry name" value="2OG-Fe_dioxygenase"/>
</dbReference>
<gene>
    <name evidence="1" type="ORF">TPA0598_03_07800</name>
</gene>
<evidence type="ECO:0008006" key="3">
    <source>
        <dbReference type="Google" id="ProtNLM"/>
    </source>
</evidence>
<evidence type="ECO:0000313" key="2">
    <source>
        <dbReference type="Proteomes" id="UP000048965"/>
    </source>
</evidence>
<dbReference type="GO" id="GO:0051213">
    <property type="term" value="F:dioxygenase activity"/>
    <property type="evidence" value="ECO:0007669"/>
    <property type="project" value="InterPro"/>
</dbReference>
<protein>
    <recommendedName>
        <fullName evidence="3">2OG-Fe dioxygenase family protein</fullName>
    </recommendedName>
</protein>
<dbReference type="Gene3D" id="2.60.120.620">
    <property type="entry name" value="q2cbj1_9rhob like domain"/>
    <property type="match status" value="1"/>
</dbReference>
<comment type="caution">
    <text evidence="1">The sequence shown here is derived from an EMBL/GenBank/DDBJ whole genome shotgun (WGS) entry which is preliminary data.</text>
</comment>
<dbReference type="AlphaFoldDB" id="A0A0P4R5Z5"/>
<dbReference type="EMBL" id="BBNO01000003">
    <property type="protein sequence ID" value="GAO08319.1"/>
    <property type="molecule type" value="Genomic_DNA"/>
</dbReference>
<evidence type="ECO:0000313" key="1">
    <source>
        <dbReference type="EMBL" id="GAO08319.1"/>
    </source>
</evidence>